<organism evidence="1 2">
    <name type="scientific">Insolitispirillum peregrinum</name>
    <dbReference type="NCBI Taxonomy" id="80876"/>
    <lineage>
        <taxon>Bacteria</taxon>
        <taxon>Pseudomonadati</taxon>
        <taxon>Pseudomonadota</taxon>
        <taxon>Alphaproteobacteria</taxon>
        <taxon>Rhodospirillales</taxon>
        <taxon>Novispirillaceae</taxon>
        <taxon>Insolitispirillum</taxon>
    </lineage>
</organism>
<gene>
    <name evidence="1" type="ORF">SAMN05421779_104190</name>
</gene>
<dbReference type="OrthoDB" id="8448176at2"/>
<reference evidence="1 2" key="1">
    <citation type="submission" date="2017-01" db="EMBL/GenBank/DDBJ databases">
        <authorList>
            <person name="Mah S.A."/>
            <person name="Swanson W.J."/>
            <person name="Moy G.W."/>
            <person name="Vacquier V.D."/>
        </authorList>
    </citation>
    <scope>NUCLEOTIDE SEQUENCE [LARGE SCALE GENOMIC DNA]</scope>
    <source>
        <strain evidence="1 2">DSM 11589</strain>
    </source>
</reference>
<name>A0A1N7MKK1_9PROT</name>
<accession>A0A1N7MKK1</accession>
<dbReference type="STRING" id="80876.SAMN05421779_104190"/>
<proteinExistence type="predicted"/>
<evidence type="ECO:0000313" key="2">
    <source>
        <dbReference type="Proteomes" id="UP000185678"/>
    </source>
</evidence>
<sequence length="122" mass="13557">MHTSHHLSGDDATDLRRRTRFMEQLDIAIRSANRELLSKALPQLDHDAFFRLAVGVAKVRASYLAAVMAVDWHAPSADEIARLADLRGQYEEAKAGFDALRHAVDRGYAPLHLGETPHSDGE</sequence>
<keyword evidence="2" id="KW-1185">Reference proteome</keyword>
<dbReference type="EMBL" id="FTOA01000004">
    <property type="protein sequence ID" value="SIS86627.1"/>
    <property type="molecule type" value="Genomic_DNA"/>
</dbReference>
<evidence type="ECO:0000313" key="1">
    <source>
        <dbReference type="EMBL" id="SIS86627.1"/>
    </source>
</evidence>
<dbReference type="AlphaFoldDB" id="A0A1N7MKK1"/>
<dbReference type="RefSeq" id="WP_076400637.1">
    <property type="nucleotide sequence ID" value="NZ_FTOA01000004.1"/>
</dbReference>
<dbReference type="Proteomes" id="UP000185678">
    <property type="component" value="Unassembled WGS sequence"/>
</dbReference>
<protein>
    <submittedName>
        <fullName evidence="1">Uncharacterized protein</fullName>
    </submittedName>
</protein>